<dbReference type="AlphaFoldDB" id="A0A8H6FPY2"/>
<reference evidence="1 2" key="1">
    <citation type="journal article" date="2020" name="Genomics">
        <title>Complete, high-quality genomes from long-read metagenomic sequencing of two wolf lichen thalli reveals enigmatic genome architecture.</title>
        <authorList>
            <person name="McKenzie S.K."/>
            <person name="Walston R.F."/>
            <person name="Allen J.L."/>
        </authorList>
    </citation>
    <scope>NUCLEOTIDE SEQUENCE [LARGE SCALE GENOMIC DNA]</scope>
    <source>
        <strain evidence="1">WasteWater2</strain>
    </source>
</reference>
<dbReference type="Proteomes" id="UP000578531">
    <property type="component" value="Unassembled WGS sequence"/>
</dbReference>
<sequence>MGMLYKQLRYRAIYRQRLPSFGNRGVRTMRRTFQNWEALEEEALEEEALEEESAGASSED</sequence>
<name>A0A8H6FPY2_9LECA</name>
<dbReference type="RefSeq" id="XP_037162018.1">
    <property type="nucleotide sequence ID" value="XM_037311151.1"/>
</dbReference>
<evidence type="ECO:0000313" key="2">
    <source>
        <dbReference type="Proteomes" id="UP000578531"/>
    </source>
</evidence>
<accession>A0A8H6FPY2</accession>
<dbReference type="EMBL" id="JACCJC010000047">
    <property type="protein sequence ID" value="KAF6232592.1"/>
    <property type="molecule type" value="Genomic_DNA"/>
</dbReference>
<keyword evidence="2" id="KW-1185">Reference proteome</keyword>
<organism evidence="1 2">
    <name type="scientific">Letharia columbiana</name>
    <dbReference type="NCBI Taxonomy" id="112416"/>
    <lineage>
        <taxon>Eukaryota</taxon>
        <taxon>Fungi</taxon>
        <taxon>Dikarya</taxon>
        <taxon>Ascomycota</taxon>
        <taxon>Pezizomycotina</taxon>
        <taxon>Lecanoromycetes</taxon>
        <taxon>OSLEUM clade</taxon>
        <taxon>Lecanoromycetidae</taxon>
        <taxon>Lecanorales</taxon>
        <taxon>Lecanorineae</taxon>
        <taxon>Parmeliaceae</taxon>
        <taxon>Letharia</taxon>
    </lineage>
</organism>
<gene>
    <name evidence="1" type="ORF">HO173_009260</name>
</gene>
<evidence type="ECO:0000313" key="1">
    <source>
        <dbReference type="EMBL" id="KAF6232592.1"/>
    </source>
</evidence>
<protein>
    <submittedName>
        <fullName evidence="1">Uncharacterized protein</fullName>
    </submittedName>
</protein>
<comment type="caution">
    <text evidence="1">The sequence shown here is derived from an EMBL/GenBank/DDBJ whole genome shotgun (WGS) entry which is preliminary data.</text>
</comment>
<proteinExistence type="predicted"/>
<dbReference type="GeneID" id="59290912"/>